<feature type="transmembrane region" description="Helical" evidence="5">
    <location>
        <begin position="268"/>
        <end position="287"/>
    </location>
</feature>
<evidence type="ECO:0000259" key="6">
    <source>
        <dbReference type="PROSITE" id="PS50850"/>
    </source>
</evidence>
<accession>A0A8S1HMN4</accession>
<dbReference type="GO" id="GO:0015149">
    <property type="term" value="F:hexose transmembrane transporter activity"/>
    <property type="evidence" value="ECO:0007669"/>
    <property type="project" value="TreeGrafter"/>
</dbReference>
<feature type="transmembrane region" description="Helical" evidence="5">
    <location>
        <begin position="364"/>
        <end position="392"/>
    </location>
</feature>
<feature type="transmembrane region" description="Helical" evidence="5">
    <location>
        <begin position="333"/>
        <end position="352"/>
    </location>
</feature>
<reference evidence="7" key="1">
    <citation type="submission" date="2020-10" db="EMBL/GenBank/DDBJ databases">
        <authorList>
            <person name="Kikuchi T."/>
        </authorList>
    </citation>
    <scope>NUCLEOTIDE SEQUENCE</scope>
    <source>
        <strain evidence="7">NKZ352</strain>
    </source>
</reference>
<evidence type="ECO:0000256" key="1">
    <source>
        <dbReference type="ARBA" id="ARBA00004141"/>
    </source>
</evidence>
<dbReference type="InterPro" id="IPR045263">
    <property type="entry name" value="GLUT"/>
</dbReference>
<dbReference type="Proteomes" id="UP000835052">
    <property type="component" value="Unassembled WGS sequence"/>
</dbReference>
<comment type="subcellular location">
    <subcellularLocation>
        <location evidence="1">Membrane</location>
        <topology evidence="1">Multi-pass membrane protein</topology>
    </subcellularLocation>
</comment>
<feature type="transmembrane region" description="Helical" evidence="5">
    <location>
        <begin position="153"/>
        <end position="172"/>
    </location>
</feature>
<keyword evidence="3 5" id="KW-1133">Transmembrane helix</keyword>
<evidence type="ECO:0000313" key="8">
    <source>
        <dbReference type="Proteomes" id="UP000835052"/>
    </source>
</evidence>
<gene>
    <name evidence="7" type="ORF">CAUJ_LOCUS10339</name>
</gene>
<dbReference type="InterPro" id="IPR005828">
    <property type="entry name" value="MFS_sugar_transport-like"/>
</dbReference>
<evidence type="ECO:0000256" key="5">
    <source>
        <dbReference type="SAM" id="Phobius"/>
    </source>
</evidence>
<dbReference type="SUPFAM" id="SSF103473">
    <property type="entry name" value="MFS general substrate transporter"/>
    <property type="match status" value="1"/>
</dbReference>
<feature type="domain" description="Major facilitator superfamily (MFS) profile" evidence="6">
    <location>
        <begin position="13"/>
        <end position="458"/>
    </location>
</feature>
<keyword evidence="2 5" id="KW-0812">Transmembrane</keyword>
<dbReference type="EMBL" id="CAJGYM010000044">
    <property type="protein sequence ID" value="CAD6194420.1"/>
    <property type="molecule type" value="Genomic_DNA"/>
</dbReference>
<feature type="transmembrane region" description="Helical" evidence="5">
    <location>
        <begin position="91"/>
        <end position="109"/>
    </location>
</feature>
<proteinExistence type="predicted"/>
<feature type="transmembrane region" description="Helical" evidence="5">
    <location>
        <begin position="7"/>
        <end position="26"/>
    </location>
</feature>
<evidence type="ECO:0000256" key="3">
    <source>
        <dbReference type="ARBA" id="ARBA00022989"/>
    </source>
</evidence>
<dbReference type="PROSITE" id="PS50850">
    <property type="entry name" value="MFS"/>
    <property type="match status" value="1"/>
</dbReference>
<feature type="transmembrane region" description="Helical" evidence="5">
    <location>
        <begin position="184"/>
        <end position="202"/>
    </location>
</feature>
<dbReference type="GO" id="GO:0016020">
    <property type="term" value="C:membrane"/>
    <property type="evidence" value="ECO:0007669"/>
    <property type="project" value="UniProtKB-SubCell"/>
</dbReference>
<feature type="transmembrane region" description="Helical" evidence="5">
    <location>
        <begin position="66"/>
        <end position="84"/>
    </location>
</feature>
<feature type="transmembrane region" description="Helical" evidence="5">
    <location>
        <begin position="404"/>
        <end position="427"/>
    </location>
</feature>
<dbReference type="OrthoDB" id="8120565at2759"/>
<evidence type="ECO:0000256" key="4">
    <source>
        <dbReference type="ARBA" id="ARBA00023136"/>
    </source>
</evidence>
<dbReference type="AlphaFoldDB" id="A0A8S1HMN4"/>
<dbReference type="InterPro" id="IPR036259">
    <property type="entry name" value="MFS_trans_sf"/>
</dbReference>
<dbReference type="PANTHER" id="PTHR23503:SF46">
    <property type="entry name" value="MAJOR FACILITATOR SUPERFAMILY (MFS) PROFILE DOMAIN-CONTAINING PROTEIN"/>
    <property type="match status" value="1"/>
</dbReference>
<evidence type="ECO:0000313" key="7">
    <source>
        <dbReference type="EMBL" id="CAD6194420.1"/>
    </source>
</evidence>
<sequence>MERVDTLRLVLIYIVLSAITNFPSGFTNSSVNTAVEELSSFIETSLRKRGYPHDESTVTIVQSATLNSWFIAQVFGSVFTPLVTDTYGRKIAYICCQVVTILATLVQYISVCFGLPEWLIIGRSLTALVSPLGDACLLLYLQETSPVNIRGMSSFLCEIGYGCMSVLGMVLGMRSVLGASLPKLLLVSLIPEIFSLFILFFIPETPKYLLLMKGDGVKAHQSLEFFQGVDCECELLLSEYHAEKEIERNRRNPISTFRDLFAKWHLRHAMKLACATLVLTLSSYPILQSSTYFFLKSGVPVELAETSSTAMMIVLTLSAVVGASLIDAYPRRFLIISFGILSNVLLVAFAVFSQISMRNHHQKWPVYACLASLLAYCVSYGMVLGPVSWFVAPELVSQRHKSTIFSVCFAIHNLLIALTDFATIPLFRVMGGVSFVIIFVVPSILAMIYLYLYLPETRGKETHEIVYDMLQRNSKDCLHFCDTPSFQIRPHVFTISNSLRFLARSEICDLFEFSPPMGKIEKKTG</sequence>
<dbReference type="PANTHER" id="PTHR23503">
    <property type="entry name" value="SOLUTE CARRIER FAMILY 2"/>
    <property type="match status" value="1"/>
</dbReference>
<keyword evidence="4 5" id="KW-0472">Membrane</keyword>
<feature type="transmembrane region" description="Helical" evidence="5">
    <location>
        <begin position="433"/>
        <end position="454"/>
    </location>
</feature>
<dbReference type="Pfam" id="PF00083">
    <property type="entry name" value="Sugar_tr"/>
    <property type="match status" value="1"/>
</dbReference>
<name>A0A8S1HMN4_9PELO</name>
<keyword evidence="8" id="KW-1185">Reference proteome</keyword>
<comment type="caution">
    <text evidence="7">The sequence shown here is derived from an EMBL/GenBank/DDBJ whole genome shotgun (WGS) entry which is preliminary data.</text>
</comment>
<evidence type="ECO:0000256" key="2">
    <source>
        <dbReference type="ARBA" id="ARBA00022692"/>
    </source>
</evidence>
<dbReference type="Gene3D" id="1.20.1250.20">
    <property type="entry name" value="MFS general substrate transporter like domains"/>
    <property type="match status" value="1"/>
</dbReference>
<feature type="transmembrane region" description="Helical" evidence="5">
    <location>
        <begin position="121"/>
        <end position="141"/>
    </location>
</feature>
<dbReference type="InterPro" id="IPR020846">
    <property type="entry name" value="MFS_dom"/>
</dbReference>
<organism evidence="7 8">
    <name type="scientific">Caenorhabditis auriculariae</name>
    <dbReference type="NCBI Taxonomy" id="2777116"/>
    <lineage>
        <taxon>Eukaryota</taxon>
        <taxon>Metazoa</taxon>
        <taxon>Ecdysozoa</taxon>
        <taxon>Nematoda</taxon>
        <taxon>Chromadorea</taxon>
        <taxon>Rhabditida</taxon>
        <taxon>Rhabditina</taxon>
        <taxon>Rhabditomorpha</taxon>
        <taxon>Rhabditoidea</taxon>
        <taxon>Rhabditidae</taxon>
        <taxon>Peloderinae</taxon>
        <taxon>Caenorhabditis</taxon>
    </lineage>
</organism>
<feature type="transmembrane region" description="Helical" evidence="5">
    <location>
        <begin position="307"/>
        <end position="326"/>
    </location>
</feature>
<protein>
    <recommendedName>
        <fullName evidence="6">Major facilitator superfamily (MFS) profile domain-containing protein</fullName>
    </recommendedName>
</protein>